<keyword evidence="2" id="KW-1185">Reference proteome</keyword>
<evidence type="ECO:0000313" key="1">
    <source>
        <dbReference type="EnsemblPlants" id="Solyc01g005860.2.1"/>
    </source>
</evidence>
<proteinExistence type="predicted"/>
<dbReference type="HOGENOM" id="CLU_2516929_0_0_1"/>
<sequence>MFSGTLARNRWEFANNRLVMVEVKKIVLHKVELSRDYIKKNLDTMNQLKEILKISNNAYYKLLQERNTQNKQNLLEEYIKFWLRK</sequence>
<dbReference type="EnsemblPlants" id="Solyc01g005860.2.1">
    <property type="protein sequence ID" value="Solyc01g005860.2.1"/>
    <property type="gene ID" value="Solyc01g005860.2"/>
</dbReference>
<dbReference type="Gramene" id="Solyc01g005860.2.1">
    <property type="protein sequence ID" value="Solyc01g005860.2.1"/>
    <property type="gene ID" value="Solyc01g005860.2"/>
</dbReference>
<organism evidence="1">
    <name type="scientific">Solanum lycopersicum</name>
    <name type="common">Tomato</name>
    <name type="synonym">Lycopersicon esculentum</name>
    <dbReference type="NCBI Taxonomy" id="4081"/>
    <lineage>
        <taxon>Eukaryota</taxon>
        <taxon>Viridiplantae</taxon>
        <taxon>Streptophyta</taxon>
        <taxon>Embryophyta</taxon>
        <taxon>Tracheophyta</taxon>
        <taxon>Spermatophyta</taxon>
        <taxon>Magnoliopsida</taxon>
        <taxon>eudicotyledons</taxon>
        <taxon>Gunneridae</taxon>
        <taxon>Pentapetalae</taxon>
        <taxon>asterids</taxon>
        <taxon>lamiids</taxon>
        <taxon>Solanales</taxon>
        <taxon>Solanaceae</taxon>
        <taxon>Solanoideae</taxon>
        <taxon>Solaneae</taxon>
        <taxon>Solanum</taxon>
        <taxon>Solanum subgen. Lycopersicon</taxon>
    </lineage>
</organism>
<evidence type="ECO:0000313" key="2">
    <source>
        <dbReference type="Proteomes" id="UP000004994"/>
    </source>
</evidence>
<name>K4ASF2_SOLLC</name>
<accession>K4ASF2</accession>
<reference evidence="1" key="2">
    <citation type="submission" date="2015-06" db="UniProtKB">
        <authorList>
            <consortium name="EnsemblPlants"/>
        </authorList>
    </citation>
    <scope>IDENTIFICATION</scope>
    <source>
        <strain evidence="1">cv. Heinz 1706</strain>
    </source>
</reference>
<dbReference type="InParanoid" id="K4ASF2"/>
<dbReference type="AlphaFoldDB" id="K4ASF2"/>
<protein>
    <submittedName>
        <fullName evidence="1">Uncharacterized protein</fullName>
    </submittedName>
</protein>
<reference evidence="1" key="1">
    <citation type="journal article" date="2012" name="Nature">
        <title>The tomato genome sequence provides insights into fleshy fruit evolution.</title>
        <authorList>
            <consortium name="Tomato Genome Consortium"/>
        </authorList>
    </citation>
    <scope>NUCLEOTIDE SEQUENCE [LARGE SCALE GENOMIC DNA]</scope>
    <source>
        <strain evidence="1">cv. Heinz 1706</strain>
    </source>
</reference>
<dbReference type="Proteomes" id="UP000004994">
    <property type="component" value="Chromosome 1"/>
</dbReference>
<dbReference type="PaxDb" id="4081-Solyc01g005860.2.1"/>